<comment type="caution">
    <text evidence="3">The sequence shown here is derived from an EMBL/GenBank/DDBJ whole genome shotgun (WGS) entry which is preliminary data.</text>
</comment>
<name>K0TLK9_THAOC</name>
<dbReference type="EMBL" id="AGNL01002953">
    <property type="protein sequence ID" value="EJK75396.1"/>
    <property type="molecule type" value="Genomic_DNA"/>
</dbReference>
<proteinExistence type="predicted"/>
<evidence type="ECO:0008006" key="5">
    <source>
        <dbReference type="Google" id="ProtNLM"/>
    </source>
</evidence>
<keyword evidence="2" id="KW-0732">Signal</keyword>
<feature type="signal peptide" evidence="2">
    <location>
        <begin position="1"/>
        <end position="21"/>
    </location>
</feature>
<gene>
    <name evidence="3" type="ORF">THAOC_02876</name>
</gene>
<feature type="non-terminal residue" evidence="3">
    <location>
        <position position="122"/>
    </location>
</feature>
<evidence type="ECO:0000256" key="2">
    <source>
        <dbReference type="SAM" id="SignalP"/>
    </source>
</evidence>
<reference evidence="3 4" key="1">
    <citation type="journal article" date="2012" name="Genome Biol.">
        <title>Genome and low-iron response of an oceanic diatom adapted to chronic iron limitation.</title>
        <authorList>
            <person name="Lommer M."/>
            <person name="Specht M."/>
            <person name="Roy A.S."/>
            <person name="Kraemer L."/>
            <person name="Andreson R."/>
            <person name="Gutowska M.A."/>
            <person name="Wolf J."/>
            <person name="Bergner S.V."/>
            <person name="Schilhabel M.B."/>
            <person name="Klostermeier U.C."/>
            <person name="Beiko R.G."/>
            <person name="Rosenstiel P."/>
            <person name="Hippler M."/>
            <person name="Laroche J."/>
        </authorList>
    </citation>
    <scope>NUCLEOTIDE SEQUENCE [LARGE SCALE GENOMIC DNA]</scope>
    <source>
        <strain evidence="3 4">CCMP1005</strain>
    </source>
</reference>
<evidence type="ECO:0000313" key="4">
    <source>
        <dbReference type="Proteomes" id="UP000266841"/>
    </source>
</evidence>
<sequence>MHIHILVAFTILSGCIGSALGFVPFGPIDHHKVAKIRHETLTVVMTNPASKTEVVPASTLASPASTFASPASTFASTTLNQTLVSPACSSSNSISLESGSQTKARMNQAVGWSKRTPPNGRK</sequence>
<dbReference type="Proteomes" id="UP000266841">
    <property type="component" value="Unassembled WGS sequence"/>
</dbReference>
<evidence type="ECO:0000256" key="1">
    <source>
        <dbReference type="SAM" id="MobiDB-lite"/>
    </source>
</evidence>
<protein>
    <recommendedName>
        <fullName evidence="5">RxLR effector protein</fullName>
    </recommendedName>
</protein>
<keyword evidence="4" id="KW-1185">Reference proteome</keyword>
<accession>K0TLK9</accession>
<evidence type="ECO:0000313" key="3">
    <source>
        <dbReference type="EMBL" id="EJK75396.1"/>
    </source>
</evidence>
<feature type="region of interest" description="Disordered" evidence="1">
    <location>
        <begin position="86"/>
        <end position="122"/>
    </location>
</feature>
<feature type="chain" id="PRO_5003841890" description="RxLR effector protein" evidence="2">
    <location>
        <begin position="22"/>
        <end position="122"/>
    </location>
</feature>
<dbReference type="AlphaFoldDB" id="K0TLK9"/>
<feature type="compositionally biased region" description="Low complexity" evidence="1">
    <location>
        <begin position="89"/>
        <end position="100"/>
    </location>
</feature>
<organism evidence="3 4">
    <name type="scientific">Thalassiosira oceanica</name>
    <name type="common">Marine diatom</name>
    <dbReference type="NCBI Taxonomy" id="159749"/>
    <lineage>
        <taxon>Eukaryota</taxon>
        <taxon>Sar</taxon>
        <taxon>Stramenopiles</taxon>
        <taxon>Ochrophyta</taxon>
        <taxon>Bacillariophyta</taxon>
        <taxon>Coscinodiscophyceae</taxon>
        <taxon>Thalassiosirophycidae</taxon>
        <taxon>Thalassiosirales</taxon>
        <taxon>Thalassiosiraceae</taxon>
        <taxon>Thalassiosira</taxon>
    </lineage>
</organism>